<dbReference type="SMART" id="SM00849">
    <property type="entry name" value="Lactamase_B"/>
    <property type="match status" value="1"/>
</dbReference>
<dbReference type="AlphaFoldDB" id="A0A3R9YMG0"/>
<organism evidence="2 3">
    <name type="scientific">Sphingomonas ginkgonis</name>
    <dbReference type="NCBI Taxonomy" id="2315330"/>
    <lineage>
        <taxon>Bacteria</taxon>
        <taxon>Pseudomonadati</taxon>
        <taxon>Pseudomonadota</taxon>
        <taxon>Alphaproteobacteria</taxon>
        <taxon>Sphingomonadales</taxon>
        <taxon>Sphingomonadaceae</taxon>
        <taxon>Sphingomonas</taxon>
    </lineage>
</organism>
<dbReference type="InterPro" id="IPR001279">
    <property type="entry name" value="Metallo-B-lactamas"/>
</dbReference>
<protein>
    <submittedName>
        <fullName evidence="2">MBL fold metallo-hydrolase</fullName>
    </submittedName>
</protein>
<gene>
    <name evidence="2" type="ORF">HMF7854_09810</name>
</gene>
<dbReference type="PANTHER" id="PTHR42663:SF6">
    <property type="entry name" value="HYDROLASE C777.06C-RELATED"/>
    <property type="match status" value="1"/>
</dbReference>
<keyword evidence="2" id="KW-0378">Hydrolase</keyword>
<feature type="domain" description="Metallo-beta-lactamase" evidence="1">
    <location>
        <begin position="35"/>
        <end position="226"/>
    </location>
</feature>
<evidence type="ECO:0000313" key="3">
    <source>
        <dbReference type="Proteomes" id="UP000274661"/>
    </source>
</evidence>
<accession>A0A3R9YMG0</accession>
<keyword evidence="3" id="KW-1185">Reference proteome</keyword>
<sequence length="255" mass="28093">MKVRILGCGTSSGVPRIGEGGWGRCDPAEARNRRLRSSILVETAGESILVDAGPDMREQLIAAGTATIDRVVITHDHADHCHGIDDLRQLAHNRDEPVTVYARADVLQRLEDRFRYLFHGTALYPPVAGAAVLEGEWQCGGVRVRFVDQPHGRITSVGMRFDEGGRSLGYAIDFHDVTPAMADLYVGVDVWIADALRRTPHPTHAHLDATIGWAREIGVKQLYLSHMDNSMDWATLAKELPSWAAPAFDGQEILL</sequence>
<comment type="caution">
    <text evidence="2">The sequence shown here is derived from an EMBL/GenBank/DDBJ whole genome shotgun (WGS) entry which is preliminary data.</text>
</comment>
<name>A0A3R9YMG0_9SPHN</name>
<dbReference type="GO" id="GO:0016787">
    <property type="term" value="F:hydrolase activity"/>
    <property type="evidence" value="ECO:0007669"/>
    <property type="project" value="UniProtKB-KW"/>
</dbReference>
<dbReference type="Gene3D" id="3.60.15.10">
    <property type="entry name" value="Ribonuclease Z/Hydroxyacylglutathione hydrolase-like"/>
    <property type="match status" value="1"/>
</dbReference>
<dbReference type="PANTHER" id="PTHR42663">
    <property type="entry name" value="HYDROLASE C777.06C-RELATED-RELATED"/>
    <property type="match status" value="1"/>
</dbReference>
<reference evidence="2 3" key="1">
    <citation type="submission" date="2018-12" db="EMBL/GenBank/DDBJ databases">
        <title>Sphingomonas sp. HMF7854 Genome sequencing and assembly.</title>
        <authorList>
            <person name="Cha I."/>
            <person name="Kang H."/>
            <person name="Kim H."/>
            <person name="Kang J."/>
            <person name="Joh K."/>
        </authorList>
    </citation>
    <scope>NUCLEOTIDE SEQUENCE [LARGE SCALE GENOMIC DNA]</scope>
    <source>
        <strain evidence="2 3">HMF7854</strain>
    </source>
</reference>
<proteinExistence type="predicted"/>
<dbReference type="SUPFAM" id="SSF56281">
    <property type="entry name" value="Metallo-hydrolase/oxidoreductase"/>
    <property type="match status" value="1"/>
</dbReference>
<dbReference type="EMBL" id="RWJF01000001">
    <property type="protein sequence ID" value="RST31099.1"/>
    <property type="molecule type" value="Genomic_DNA"/>
</dbReference>
<dbReference type="Pfam" id="PF12706">
    <property type="entry name" value="Lactamase_B_2"/>
    <property type="match status" value="1"/>
</dbReference>
<dbReference type="RefSeq" id="WP_126718932.1">
    <property type="nucleotide sequence ID" value="NZ_RWJF01000001.1"/>
</dbReference>
<dbReference type="Proteomes" id="UP000274661">
    <property type="component" value="Unassembled WGS sequence"/>
</dbReference>
<dbReference type="CDD" id="cd16279">
    <property type="entry name" value="metallo-hydrolase-like_MBL-fold"/>
    <property type="match status" value="1"/>
</dbReference>
<evidence type="ECO:0000259" key="1">
    <source>
        <dbReference type="SMART" id="SM00849"/>
    </source>
</evidence>
<dbReference type="OrthoDB" id="9781189at2"/>
<evidence type="ECO:0000313" key="2">
    <source>
        <dbReference type="EMBL" id="RST31099.1"/>
    </source>
</evidence>
<dbReference type="InterPro" id="IPR036866">
    <property type="entry name" value="RibonucZ/Hydroxyglut_hydro"/>
</dbReference>